<dbReference type="PROSITE" id="PS01159">
    <property type="entry name" value="WW_DOMAIN_1"/>
    <property type="match status" value="1"/>
</dbReference>
<evidence type="ECO:0000256" key="1">
    <source>
        <dbReference type="ARBA" id="ARBA00022737"/>
    </source>
</evidence>
<dbReference type="PANTHER" id="PTHR15377:SF3">
    <property type="entry name" value="WW DOMAIN-CONTAINING PROTEIN"/>
    <property type="match status" value="1"/>
</dbReference>
<dbReference type="InterPro" id="IPR036517">
    <property type="entry name" value="FF_domain_sf"/>
</dbReference>
<dbReference type="SUPFAM" id="SSF81698">
    <property type="entry name" value="FF domain"/>
    <property type="match status" value="3"/>
</dbReference>
<evidence type="ECO:0008006" key="7">
    <source>
        <dbReference type="Google" id="ProtNLM"/>
    </source>
</evidence>
<name>A0ABP9YWT1_9FUNG</name>
<feature type="domain" description="WW" evidence="3">
    <location>
        <begin position="75"/>
        <end position="102"/>
    </location>
</feature>
<dbReference type="SMART" id="SM00456">
    <property type="entry name" value="WW"/>
    <property type="match status" value="2"/>
</dbReference>
<dbReference type="SMART" id="SM00441">
    <property type="entry name" value="FF"/>
    <property type="match status" value="3"/>
</dbReference>
<dbReference type="InterPro" id="IPR045148">
    <property type="entry name" value="TCRG1-like"/>
</dbReference>
<proteinExistence type="predicted"/>
<accession>A0ABP9YWT1</accession>
<protein>
    <recommendedName>
        <fullName evidence="7">Transcription elongation regulator 1</fullName>
    </recommendedName>
</protein>
<dbReference type="Gene3D" id="1.10.10.440">
    <property type="entry name" value="FF domain"/>
    <property type="match status" value="3"/>
</dbReference>
<evidence type="ECO:0000259" key="3">
    <source>
        <dbReference type="PROSITE" id="PS50020"/>
    </source>
</evidence>
<feature type="domain" description="FF" evidence="4">
    <location>
        <begin position="297"/>
        <end position="352"/>
    </location>
</feature>
<dbReference type="SUPFAM" id="SSF51045">
    <property type="entry name" value="WW domain"/>
    <property type="match status" value="2"/>
</dbReference>
<evidence type="ECO:0000259" key="4">
    <source>
        <dbReference type="PROSITE" id="PS51676"/>
    </source>
</evidence>
<dbReference type="PROSITE" id="PS50020">
    <property type="entry name" value="WW_DOMAIN_2"/>
    <property type="match status" value="2"/>
</dbReference>
<sequence>MNPAPGQIPVYNAYGSVPALPLGWVENYTPTGQPYWFNTITNQSSWVYPMMTPLPPPLPPKKKKQIKKKIPGTNWLFVLTHDGYEFYYDRDTKTSVWEEPEELKEPMQELKKLEEEQKLKKEEEEKQKALEEEEKAKKALEEEEENKKRVLEEEKEQARQEVKRIKLDQAVDNAEDVEATEMTEEDIMWQLQQMAEEEVGTDLDQEEAQETVQEEAQTEEEIKQVEKKPELSEQECIEKFYQMLKENNISPFAVYSAELPKLMLDPRFSLVPHNKQKNLFNKYCHELGETIKREKSRNTTKPEDEFKELLESNVTTKMYWDDFRRKFKNDPRFKALPVTREKEALFKEHIRNNLNKKNPVEDYKNLLRHVKEIQKGIRWRDAKKLLEKYDVYHAIEDKDKREDLFRDYLDEL</sequence>
<organism evidence="5 6">
    <name type="scientific">Mucor flavus</name>
    <dbReference type="NCBI Taxonomy" id="439312"/>
    <lineage>
        <taxon>Eukaryota</taxon>
        <taxon>Fungi</taxon>
        <taxon>Fungi incertae sedis</taxon>
        <taxon>Mucoromycota</taxon>
        <taxon>Mucoromycotina</taxon>
        <taxon>Mucoromycetes</taxon>
        <taxon>Mucorales</taxon>
        <taxon>Mucorineae</taxon>
        <taxon>Mucoraceae</taxon>
        <taxon>Mucor</taxon>
    </lineage>
</organism>
<dbReference type="EMBL" id="BAABUK010000009">
    <property type="protein sequence ID" value="GAA5811292.1"/>
    <property type="molecule type" value="Genomic_DNA"/>
</dbReference>
<dbReference type="InterPro" id="IPR002713">
    <property type="entry name" value="FF_domain"/>
</dbReference>
<dbReference type="Pfam" id="PF01846">
    <property type="entry name" value="FF"/>
    <property type="match status" value="3"/>
</dbReference>
<dbReference type="PROSITE" id="PS51676">
    <property type="entry name" value="FF"/>
    <property type="match status" value="1"/>
</dbReference>
<dbReference type="CDD" id="cd00201">
    <property type="entry name" value="WW"/>
    <property type="match status" value="2"/>
</dbReference>
<dbReference type="InterPro" id="IPR001202">
    <property type="entry name" value="WW_dom"/>
</dbReference>
<evidence type="ECO:0000313" key="5">
    <source>
        <dbReference type="EMBL" id="GAA5811292.1"/>
    </source>
</evidence>
<feature type="domain" description="WW" evidence="3">
    <location>
        <begin position="18"/>
        <end position="51"/>
    </location>
</feature>
<reference evidence="5 6" key="1">
    <citation type="submission" date="2024-04" db="EMBL/GenBank/DDBJ databases">
        <title>genome sequences of Mucor flavus KT1a and Helicostylum pulchrum KT1b strains isolated from the surface of a dry-aged beef.</title>
        <authorList>
            <person name="Toyotome T."/>
            <person name="Hosono M."/>
            <person name="Torimaru M."/>
            <person name="Fukuda K."/>
            <person name="Mikami N."/>
        </authorList>
    </citation>
    <scope>NUCLEOTIDE SEQUENCE [LARGE SCALE GENOMIC DNA]</scope>
    <source>
        <strain evidence="5 6">KT1a</strain>
    </source>
</reference>
<evidence type="ECO:0000256" key="2">
    <source>
        <dbReference type="SAM" id="MobiDB-lite"/>
    </source>
</evidence>
<comment type="caution">
    <text evidence="5">The sequence shown here is derived from an EMBL/GenBank/DDBJ whole genome shotgun (WGS) entry which is preliminary data.</text>
</comment>
<dbReference type="Gene3D" id="2.20.70.10">
    <property type="match status" value="2"/>
</dbReference>
<dbReference type="Proteomes" id="UP001473302">
    <property type="component" value="Unassembled WGS sequence"/>
</dbReference>
<gene>
    <name evidence="5" type="ORF">MFLAVUS_004725</name>
</gene>
<dbReference type="PANTHER" id="PTHR15377">
    <property type="entry name" value="TRANSCRIPTION ELONGATION REGULATOR 1"/>
    <property type="match status" value="1"/>
</dbReference>
<keyword evidence="6" id="KW-1185">Reference proteome</keyword>
<dbReference type="Pfam" id="PF00397">
    <property type="entry name" value="WW"/>
    <property type="match status" value="1"/>
</dbReference>
<dbReference type="InterPro" id="IPR036020">
    <property type="entry name" value="WW_dom_sf"/>
</dbReference>
<keyword evidence="1" id="KW-0677">Repeat</keyword>
<feature type="region of interest" description="Disordered" evidence="2">
    <location>
        <begin position="131"/>
        <end position="155"/>
    </location>
</feature>
<evidence type="ECO:0000313" key="6">
    <source>
        <dbReference type="Proteomes" id="UP001473302"/>
    </source>
</evidence>